<evidence type="ECO:0000259" key="6">
    <source>
        <dbReference type="Pfam" id="PF17862"/>
    </source>
</evidence>
<feature type="region of interest" description="Disordered" evidence="4">
    <location>
        <begin position="145"/>
        <end position="184"/>
    </location>
</feature>
<feature type="region of interest" description="Disordered" evidence="4">
    <location>
        <begin position="482"/>
        <end position="506"/>
    </location>
</feature>
<dbReference type="SUPFAM" id="SSF51316">
    <property type="entry name" value="Mss4-like"/>
    <property type="match status" value="1"/>
</dbReference>
<dbReference type="PROSITE" id="PS00674">
    <property type="entry name" value="AAA"/>
    <property type="match status" value="1"/>
</dbReference>
<name>K0R2E4_THAOC</name>
<dbReference type="Proteomes" id="UP000266841">
    <property type="component" value="Unassembled WGS sequence"/>
</dbReference>
<dbReference type="InterPro" id="IPR003960">
    <property type="entry name" value="ATPase_AAA_CS"/>
</dbReference>
<accession>K0R2E4</accession>
<proteinExistence type="inferred from homology"/>
<evidence type="ECO:0008006" key="9">
    <source>
        <dbReference type="Google" id="ProtNLM"/>
    </source>
</evidence>
<keyword evidence="2 3" id="KW-0067">ATP-binding</keyword>
<dbReference type="eggNOG" id="KOG0729">
    <property type="taxonomic scope" value="Eukaryota"/>
</dbReference>
<comment type="caution">
    <text evidence="7">The sequence shown here is derived from an EMBL/GenBank/DDBJ whole genome shotgun (WGS) entry which is preliminary data.</text>
</comment>
<dbReference type="GO" id="GO:0016887">
    <property type="term" value="F:ATP hydrolysis activity"/>
    <property type="evidence" value="ECO:0007669"/>
    <property type="project" value="InterPro"/>
</dbReference>
<keyword evidence="8" id="KW-1185">Reference proteome</keyword>
<feature type="non-terminal residue" evidence="7">
    <location>
        <position position="1"/>
    </location>
</feature>
<dbReference type="SUPFAM" id="SSF52540">
    <property type="entry name" value="P-loop containing nucleoside triphosphate hydrolases"/>
    <property type="match status" value="1"/>
</dbReference>
<dbReference type="InterPro" id="IPR011057">
    <property type="entry name" value="Mss4-like_sf"/>
</dbReference>
<feature type="compositionally biased region" description="Basic and acidic residues" evidence="4">
    <location>
        <begin position="149"/>
        <end position="158"/>
    </location>
</feature>
<feature type="compositionally biased region" description="Polar residues" evidence="4">
    <location>
        <begin position="491"/>
        <end position="506"/>
    </location>
</feature>
<dbReference type="InterPro" id="IPR050221">
    <property type="entry name" value="26S_Proteasome_ATPase"/>
</dbReference>
<dbReference type="Gene3D" id="1.10.8.60">
    <property type="match status" value="1"/>
</dbReference>
<feature type="domain" description="ATPase AAA-type core" evidence="5">
    <location>
        <begin position="4"/>
        <end position="59"/>
    </location>
</feature>
<evidence type="ECO:0000259" key="5">
    <source>
        <dbReference type="Pfam" id="PF00004"/>
    </source>
</evidence>
<dbReference type="FunFam" id="1.10.8.60:FF:000005">
    <property type="entry name" value="26S protease regulatory subunit 7"/>
    <property type="match status" value="1"/>
</dbReference>
<evidence type="ECO:0000256" key="2">
    <source>
        <dbReference type="ARBA" id="ARBA00022840"/>
    </source>
</evidence>
<reference evidence="7 8" key="1">
    <citation type="journal article" date="2012" name="Genome Biol.">
        <title>Genome and low-iron response of an oceanic diatom adapted to chronic iron limitation.</title>
        <authorList>
            <person name="Lommer M."/>
            <person name="Specht M."/>
            <person name="Roy A.S."/>
            <person name="Kraemer L."/>
            <person name="Andreson R."/>
            <person name="Gutowska M.A."/>
            <person name="Wolf J."/>
            <person name="Bergner S.V."/>
            <person name="Schilhabel M.B."/>
            <person name="Klostermeier U.C."/>
            <person name="Beiko R.G."/>
            <person name="Rosenstiel P."/>
            <person name="Hippler M."/>
            <person name="Laroche J."/>
        </authorList>
    </citation>
    <scope>NUCLEOTIDE SEQUENCE [LARGE SCALE GENOMIC DNA]</scope>
    <source>
        <strain evidence="7 8">CCMP1005</strain>
    </source>
</reference>
<evidence type="ECO:0000313" key="7">
    <source>
        <dbReference type="EMBL" id="EJK46813.1"/>
    </source>
</evidence>
<dbReference type="Gene3D" id="3.40.50.300">
    <property type="entry name" value="P-loop containing nucleotide triphosphate hydrolases"/>
    <property type="match status" value="1"/>
</dbReference>
<evidence type="ECO:0000256" key="4">
    <source>
        <dbReference type="SAM" id="MobiDB-lite"/>
    </source>
</evidence>
<protein>
    <recommendedName>
        <fullName evidence="9">CENP-V/GFA domain-containing protein</fullName>
    </recommendedName>
</protein>
<comment type="similarity">
    <text evidence="3">Belongs to the AAA ATPase family.</text>
</comment>
<dbReference type="Pfam" id="PF00004">
    <property type="entry name" value="AAA"/>
    <property type="match status" value="1"/>
</dbReference>
<gene>
    <name evidence="7" type="ORF">THAOC_34504</name>
</gene>
<keyword evidence="1 3" id="KW-0547">Nucleotide-binding</keyword>
<evidence type="ECO:0000256" key="3">
    <source>
        <dbReference type="RuleBase" id="RU003651"/>
    </source>
</evidence>
<dbReference type="GO" id="GO:0005524">
    <property type="term" value="F:ATP binding"/>
    <property type="evidence" value="ECO:0007669"/>
    <property type="project" value="UniProtKB-KW"/>
</dbReference>
<feature type="region of interest" description="Disordered" evidence="4">
    <location>
        <begin position="545"/>
        <end position="565"/>
    </location>
</feature>
<dbReference type="InterPro" id="IPR041569">
    <property type="entry name" value="AAA_lid_3"/>
</dbReference>
<dbReference type="Pfam" id="PF17862">
    <property type="entry name" value="AAA_lid_3"/>
    <property type="match status" value="1"/>
</dbReference>
<dbReference type="OrthoDB" id="1937997at2759"/>
<dbReference type="InterPro" id="IPR027417">
    <property type="entry name" value="P-loop_NTPase"/>
</dbReference>
<feature type="domain" description="AAA ATPase AAA+ lid" evidence="6">
    <location>
        <begin position="81"/>
        <end position="124"/>
    </location>
</feature>
<sequence length="624" mass="68578">DDNGSDNEVQRTMLQIVTELDGFDARGNIKVLMATNRPDTLDPALLRPGRLDRKVEFGLPDLEGRGHILKIHSKKMNCDRDIRFELIARLCPNTTGAELHSVCTEAGMFAIRARRKSVSEKDFLDSVNKVVKGYKKFSSTPNFTDDIPIPDHRDETTDRPLVSGSFPHQKLPEDRGPSVAGAGRGRGLTRVDALQPRNAVRTPPSALPAAARNMAIGGMPMQFRSSSQLAAVDRTLGSLAVIGVSALFVRWLATSGQTDEEEQNTWWRPILALLRRKRKKQTDKDLEGDGCVPKQQCGVNEVYSHQGSCHCGAITFTLRGRHTLDVVESKGKIGYPHLPTSASEFQLTSGENAIRFYYEGEHCGTKDDASSITFEHAGEERVAESSSQEAASGAHGFCGKCGVHVFHADRLTGELEVNANCLDDCGQPILISKATSRVMSSLTIETIDHSMKSAPPIETVSENEVFLGDARFWDALDDRDRTCPPRKESLSSEPTQSDSYSTSHMATDNDDALSIGSSSFITAASMHQYLSSMSVVSEIGTANHDRIDRAGRPPLPPSRHRSDRSVTTLPAHFGERPRKMGSSAYSSGWSIASLELNDDLDDGENSTISPTMHKQMRKYMNKYR</sequence>
<dbReference type="EMBL" id="AGNL01047523">
    <property type="protein sequence ID" value="EJK46813.1"/>
    <property type="molecule type" value="Genomic_DNA"/>
</dbReference>
<evidence type="ECO:0000313" key="8">
    <source>
        <dbReference type="Proteomes" id="UP000266841"/>
    </source>
</evidence>
<dbReference type="PANTHER" id="PTHR23073">
    <property type="entry name" value="26S PROTEASOME REGULATORY SUBUNIT"/>
    <property type="match status" value="1"/>
</dbReference>
<dbReference type="AlphaFoldDB" id="K0R2E4"/>
<dbReference type="Gene3D" id="2.170.150.70">
    <property type="match status" value="1"/>
</dbReference>
<dbReference type="InterPro" id="IPR003959">
    <property type="entry name" value="ATPase_AAA_core"/>
</dbReference>
<organism evidence="7 8">
    <name type="scientific">Thalassiosira oceanica</name>
    <name type="common">Marine diatom</name>
    <dbReference type="NCBI Taxonomy" id="159749"/>
    <lineage>
        <taxon>Eukaryota</taxon>
        <taxon>Sar</taxon>
        <taxon>Stramenopiles</taxon>
        <taxon>Ochrophyta</taxon>
        <taxon>Bacillariophyta</taxon>
        <taxon>Coscinodiscophyceae</taxon>
        <taxon>Thalassiosirophycidae</taxon>
        <taxon>Thalassiosirales</taxon>
        <taxon>Thalassiosiraceae</taxon>
        <taxon>Thalassiosira</taxon>
    </lineage>
</organism>
<evidence type="ECO:0000256" key="1">
    <source>
        <dbReference type="ARBA" id="ARBA00022741"/>
    </source>
</evidence>